<dbReference type="EMBL" id="JBBNAF010000011">
    <property type="protein sequence ID" value="KAK9098086.1"/>
    <property type="molecule type" value="Genomic_DNA"/>
</dbReference>
<sequence length="370" mass="41283">MASSTNYLQKPNNNNNVDRDEDEDFLFAEQLIYGALVPMVMRAAIKLNVFEIMSKAPTTYLSASEIASQLPNNKNPDANVILDRLLRLLASHSVLACITRENNINNGDDVERLYGLTPVCKYFIKNEEGASLTSSLLFANGKIALDSWSYLHDTVLNPDFSAVNKVCGMDAYEYLAKDEELNELFNRSMSHETTIVMKKILEKYKGFDGLKVVVDIGGGIGTNISLIVSNYRTIKGINFDLPRVIETAPSYPGVEHVGGDMFLNVPKGDAIFMKLVLHNWKDGECITLLKKCHEALPEGGKVIVVEGIVPVVPEPDNATRHVYGFDIMMMTTKAKERTEKEFEVLAKESGFASMKMVCKACNFWVIEFLK</sequence>
<evidence type="ECO:0000256" key="3">
    <source>
        <dbReference type="ARBA" id="ARBA00022691"/>
    </source>
</evidence>
<feature type="active site" description="Proton acceptor" evidence="4">
    <location>
        <position position="278"/>
    </location>
</feature>
<keyword evidence="8" id="KW-1185">Reference proteome</keyword>
<dbReference type="InterPro" id="IPR016461">
    <property type="entry name" value="COMT-like"/>
</dbReference>
<dbReference type="CDD" id="cd02440">
    <property type="entry name" value="AdoMet_MTases"/>
    <property type="match status" value="1"/>
</dbReference>
<proteinExistence type="predicted"/>
<keyword evidence="1" id="KW-0489">Methyltransferase</keyword>
<protein>
    <submittedName>
        <fullName evidence="7">Uncharacterized protein</fullName>
    </submittedName>
</protein>
<dbReference type="PIRSF" id="PIRSF005739">
    <property type="entry name" value="O-mtase"/>
    <property type="match status" value="1"/>
</dbReference>
<name>A0AAP0HVH8_9MAGN</name>
<evidence type="ECO:0000313" key="7">
    <source>
        <dbReference type="EMBL" id="KAK9098086.1"/>
    </source>
</evidence>
<evidence type="ECO:0000256" key="1">
    <source>
        <dbReference type="ARBA" id="ARBA00022603"/>
    </source>
</evidence>
<feature type="domain" description="O-methyltransferase C-terminal" evidence="5">
    <location>
        <begin position="148"/>
        <end position="352"/>
    </location>
</feature>
<dbReference type="Gene3D" id="3.40.50.150">
    <property type="entry name" value="Vaccinia Virus protein VP39"/>
    <property type="match status" value="1"/>
</dbReference>
<organism evidence="7 8">
    <name type="scientific">Stephania yunnanensis</name>
    <dbReference type="NCBI Taxonomy" id="152371"/>
    <lineage>
        <taxon>Eukaryota</taxon>
        <taxon>Viridiplantae</taxon>
        <taxon>Streptophyta</taxon>
        <taxon>Embryophyta</taxon>
        <taxon>Tracheophyta</taxon>
        <taxon>Spermatophyta</taxon>
        <taxon>Magnoliopsida</taxon>
        <taxon>Ranunculales</taxon>
        <taxon>Menispermaceae</taxon>
        <taxon>Menispermoideae</taxon>
        <taxon>Cissampelideae</taxon>
        <taxon>Stephania</taxon>
    </lineage>
</organism>
<dbReference type="InterPro" id="IPR001077">
    <property type="entry name" value="COMT_C"/>
</dbReference>
<dbReference type="InterPro" id="IPR029063">
    <property type="entry name" value="SAM-dependent_MTases_sf"/>
</dbReference>
<evidence type="ECO:0000256" key="4">
    <source>
        <dbReference type="PIRSR" id="PIRSR005739-1"/>
    </source>
</evidence>
<comment type="caution">
    <text evidence="7">The sequence shown here is derived from an EMBL/GenBank/DDBJ whole genome shotgun (WGS) entry which is preliminary data.</text>
</comment>
<evidence type="ECO:0000313" key="8">
    <source>
        <dbReference type="Proteomes" id="UP001420932"/>
    </source>
</evidence>
<dbReference type="PANTHER" id="PTHR11746">
    <property type="entry name" value="O-METHYLTRANSFERASE"/>
    <property type="match status" value="1"/>
</dbReference>
<gene>
    <name evidence="7" type="ORF">Syun_025131</name>
</gene>
<dbReference type="SUPFAM" id="SSF46785">
    <property type="entry name" value="Winged helix' DNA-binding domain"/>
    <property type="match status" value="1"/>
</dbReference>
<dbReference type="GO" id="GO:0008171">
    <property type="term" value="F:O-methyltransferase activity"/>
    <property type="evidence" value="ECO:0007669"/>
    <property type="project" value="InterPro"/>
</dbReference>
<dbReference type="Gene3D" id="1.10.10.10">
    <property type="entry name" value="Winged helix-like DNA-binding domain superfamily/Winged helix DNA-binding domain"/>
    <property type="match status" value="1"/>
</dbReference>
<evidence type="ECO:0000259" key="5">
    <source>
        <dbReference type="Pfam" id="PF00891"/>
    </source>
</evidence>
<dbReference type="InterPro" id="IPR036388">
    <property type="entry name" value="WH-like_DNA-bd_sf"/>
</dbReference>
<dbReference type="GO" id="GO:0032259">
    <property type="term" value="P:methylation"/>
    <property type="evidence" value="ECO:0007669"/>
    <property type="project" value="UniProtKB-KW"/>
</dbReference>
<dbReference type="Pfam" id="PF08100">
    <property type="entry name" value="Dimerisation"/>
    <property type="match status" value="1"/>
</dbReference>
<dbReference type="InterPro" id="IPR012967">
    <property type="entry name" value="COMT_dimerisation"/>
</dbReference>
<dbReference type="GO" id="GO:0046983">
    <property type="term" value="F:protein dimerization activity"/>
    <property type="evidence" value="ECO:0007669"/>
    <property type="project" value="InterPro"/>
</dbReference>
<evidence type="ECO:0000256" key="2">
    <source>
        <dbReference type="ARBA" id="ARBA00022679"/>
    </source>
</evidence>
<accession>A0AAP0HVH8</accession>
<dbReference type="AlphaFoldDB" id="A0AAP0HVH8"/>
<dbReference type="PROSITE" id="PS51683">
    <property type="entry name" value="SAM_OMT_II"/>
    <property type="match status" value="1"/>
</dbReference>
<evidence type="ECO:0000259" key="6">
    <source>
        <dbReference type="Pfam" id="PF08100"/>
    </source>
</evidence>
<dbReference type="Proteomes" id="UP001420932">
    <property type="component" value="Unassembled WGS sequence"/>
</dbReference>
<dbReference type="InterPro" id="IPR036390">
    <property type="entry name" value="WH_DNA-bd_sf"/>
</dbReference>
<dbReference type="Pfam" id="PF00891">
    <property type="entry name" value="Methyltransf_2"/>
    <property type="match status" value="1"/>
</dbReference>
<keyword evidence="2" id="KW-0808">Transferase</keyword>
<reference evidence="7 8" key="1">
    <citation type="submission" date="2024-01" db="EMBL/GenBank/DDBJ databases">
        <title>Genome assemblies of Stephania.</title>
        <authorList>
            <person name="Yang L."/>
        </authorList>
    </citation>
    <scope>NUCLEOTIDE SEQUENCE [LARGE SCALE GENOMIC DNA]</scope>
    <source>
        <strain evidence="7">YNDBR</strain>
        <tissue evidence="7">Leaf</tissue>
    </source>
</reference>
<dbReference type="SUPFAM" id="SSF53335">
    <property type="entry name" value="S-adenosyl-L-methionine-dependent methyltransferases"/>
    <property type="match status" value="1"/>
</dbReference>
<feature type="domain" description="O-methyltransferase dimerisation" evidence="6">
    <location>
        <begin position="30"/>
        <end position="125"/>
    </location>
</feature>
<dbReference type="FunFam" id="1.10.10.10:FF:000357">
    <property type="entry name" value="Caffeic acid 3-O-methyltransferase"/>
    <property type="match status" value="1"/>
</dbReference>
<keyword evidence="3" id="KW-0949">S-adenosyl-L-methionine</keyword>